<evidence type="ECO:0000313" key="1">
    <source>
        <dbReference type="EMBL" id="SEL85240.1"/>
    </source>
</evidence>
<organism evidence="1 2">
    <name type="scientific">Paraburkholderia caballeronis</name>
    <dbReference type="NCBI Taxonomy" id="416943"/>
    <lineage>
        <taxon>Bacteria</taxon>
        <taxon>Pseudomonadati</taxon>
        <taxon>Pseudomonadota</taxon>
        <taxon>Betaproteobacteria</taxon>
        <taxon>Burkholderiales</taxon>
        <taxon>Burkholderiaceae</taxon>
        <taxon>Paraburkholderia</taxon>
    </lineage>
</organism>
<dbReference type="OrthoDB" id="8548202at2"/>
<dbReference type="EMBL" id="FOAJ01000015">
    <property type="protein sequence ID" value="SEL85240.1"/>
    <property type="molecule type" value="Genomic_DNA"/>
</dbReference>
<dbReference type="AlphaFoldDB" id="A0A1H7TK69"/>
<dbReference type="STRING" id="416943.SAMN05445871_1016"/>
<keyword evidence="2" id="KW-1185">Reference proteome</keyword>
<accession>A0A1H7TK69</accession>
<evidence type="ECO:0000313" key="2">
    <source>
        <dbReference type="Proteomes" id="UP000199120"/>
    </source>
</evidence>
<protein>
    <submittedName>
        <fullName evidence="1">Prophage CP4-57 regulatory protein (AlpA)</fullName>
    </submittedName>
</protein>
<gene>
    <name evidence="1" type="ORF">SAMN05192542_115122</name>
</gene>
<reference evidence="2" key="1">
    <citation type="submission" date="2016-10" db="EMBL/GenBank/DDBJ databases">
        <authorList>
            <person name="Varghese N."/>
            <person name="Submissions S."/>
        </authorList>
    </citation>
    <scope>NUCLEOTIDE SEQUENCE [LARGE SCALE GENOMIC DNA]</scope>
    <source>
        <strain evidence="2">LMG 26416</strain>
    </source>
</reference>
<dbReference type="RefSeq" id="WP_090542808.1">
    <property type="nucleotide sequence ID" value="NZ_FNSR01000001.1"/>
</dbReference>
<name>A0A1H7TK69_9BURK</name>
<dbReference type="Proteomes" id="UP000199120">
    <property type="component" value="Unassembled WGS sequence"/>
</dbReference>
<proteinExistence type="predicted"/>
<sequence>MTPPNRRAMRAARELPLDGFSRWSDLQRFIPVSRETVRQHELAGRFPRHQKITQRCTVWPNREIHRWLADPVNYRASDIIGEAA</sequence>